<dbReference type="EMBL" id="CP001342">
    <property type="protein sequence ID" value="ACL42283.1"/>
    <property type="molecule type" value="Genomic_DNA"/>
</dbReference>
<keyword evidence="2" id="KW-0614">Plasmid</keyword>
<dbReference type="HOGENOM" id="CLU_1736776_0_0_11"/>
<organism evidence="2 3">
    <name type="scientific">Pseudarthrobacter chlorophenolicus (strain ATCC 700700 / DSM 12829 / CIP 107037 / JCM 12360 / KCTC 9906 / NCIMB 13794 / A6)</name>
    <name type="common">Arthrobacter chlorophenolicus</name>
    <dbReference type="NCBI Taxonomy" id="452863"/>
    <lineage>
        <taxon>Bacteria</taxon>
        <taxon>Bacillati</taxon>
        <taxon>Actinomycetota</taxon>
        <taxon>Actinomycetes</taxon>
        <taxon>Micrococcales</taxon>
        <taxon>Micrococcaceae</taxon>
        <taxon>Pseudarthrobacter</taxon>
    </lineage>
</organism>
<protein>
    <submittedName>
        <fullName evidence="2">Uncharacterized protein</fullName>
    </submittedName>
</protein>
<accession>B8HIN6</accession>
<reference evidence="2" key="1">
    <citation type="submission" date="2009-01" db="EMBL/GenBank/DDBJ databases">
        <title>Complete sequence of plasmid1 of Arthrobacter chlorophenolicus A6.</title>
        <authorList>
            <consortium name="US DOE Joint Genome Institute"/>
            <person name="Lucas S."/>
            <person name="Copeland A."/>
            <person name="Lapidus A."/>
            <person name="Glavina del Rio T."/>
            <person name="Tice H."/>
            <person name="Bruce D."/>
            <person name="Goodwin L."/>
            <person name="Pitluck S."/>
            <person name="Goltsman E."/>
            <person name="Clum A."/>
            <person name="Larimer F."/>
            <person name="Land M."/>
            <person name="Hauser L."/>
            <person name="Kyrpides N."/>
            <person name="Mikhailova N."/>
            <person name="Jansson J."/>
            <person name="Richardson P."/>
        </authorList>
    </citation>
    <scope>NUCLEOTIDE SEQUENCE [LARGE SCALE GENOMIC DNA]</scope>
    <source>
        <strain evidence="2">A6</strain>
        <plasmid evidence="2">pACHL01</plasmid>
    </source>
</reference>
<dbReference type="AlphaFoldDB" id="B8HIN6"/>
<sequence>MQTNTTGRPSDRPQPWKPPAETPHRPACATGKDIIAQTLVTHWPRPAVADGRTVVIDCMGTGCGFQSSHVDLVGDDAIWAEHAYHVADLLEAAGVAETAGVADAERLRLADKLDEEVAHRRTAGRFRWSDETNLGWTQAANHLRHPTATK</sequence>
<feature type="region of interest" description="Disordered" evidence="1">
    <location>
        <begin position="1"/>
        <end position="25"/>
    </location>
</feature>
<keyword evidence="3" id="KW-1185">Reference proteome</keyword>
<dbReference type="KEGG" id="ach:Achl_4332"/>
<gene>
    <name evidence="2" type="ordered locus">Achl_4332</name>
</gene>
<evidence type="ECO:0000256" key="1">
    <source>
        <dbReference type="SAM" id="MobiDB-lite"/>
    </source>
</evidence>
<geneLocation type="plasmid" evidence="2 3">
    <name>pACHL01</name>
</geneLocation>
<proteinExistence type="predicted"/>
<evidence type="ECO:0000313" key="3">
    <source>
        <dbReference type="Proteomes" id="UP000002505"/>
    </source>
</evidence>
<evidence type="ECO:0000313" key="2">
    <source>
        <dbReference type="EMBL" id="ACL42283.1"/>
    </source>
</evidence>
<dbReference type="Proteomes" id="UP000002505">
    <property type="component" value="Plasmid pACHL01"/>
</dbReference>
<name>B8HIN6_PSECP</name>